<dbReference type="InterPro" id="IPR004564">
    <property type="entry name" value="OM_lipoprot_carrier_LolA-like"/>
</dbReference>
<dbReference type="Gene3D" id="2.50.20.10">
    <property type="entry name" value="Lipoprotein localisation LolA/LolB/LppX"/>
    <property type="match status" value="1"/>
</dbReference>
<reference evidence="3" key="1">
    <citation type="submission" date="2018-11" db="EMBL/GenBank/DDBJ databases">
        <title>Phylogenetic, genomic, and biogeographic characterization of a novel and ubiquitous marine invertebrate-associated Rickettsiales parasite, Candidatus Marinoinvertebrata rohwerii, gen. nov., sp. nov.</title>
        <authorList>
            <person name="Klinges J.G."/>
            <person name="Rosales S.M."/>
            <person name="Mcminds R."/>
            <person name="Shaver E.C."/>
            <person name="Shantz A."/>
            <person name="Peters E.C."/>
            <person name="Burkepile D.E."/>
            <person name="Silliman B.R."/>
            <person name="Vega Thurber R.L."/>
        </authorList>
    </citation>
    <scope>NUCLEOTIDE SEQUENCE [LARGE SCALE GENOMIC DNA]</scope>
    <source>
        <strain evidence="3">a_cerv_44</strain>
    </source>
</reference>
<dbReference type="OrthoDB" id="9800501at2"/>
<name>A0A429XR95_9RICK</name>
<keyword evidence="3" id="KW-1185">Reference proteome</keyword>
<dbReference type="CDD" id="cd16325">
    <property type="entry name" value="LolA"/>
    <property type="match status" value="1"/>
</dbReference>
<dbReference type="PANTHER" id="PTHR35869:SF1">
    <property type="entry name" value="OUTER-MEMBRANE LIPOPROTEIN CARRIER PROTEIN"/>
    <property type="match status" value="1"/>
</dbReference>
<keyword evidence="1" id="KW-0732">Signal</keyword>
<dbReference type="Proteomes" id="UP000279470">
    <property type="component" value="Unassembled WGS sequence"/>
</dbReference>
<dbReference type="InterPro" id="IPR029046">
    <property type="entry name" value="LolA/LolB/LppX"/>
</dbReference>
<dbReference type="Pfam" id="PF03548">
    <property type="entry name" value="LolA"/>
    <property type="match status" value="1"/>
</dbReference>
<dbReference type="RefSeq" id="WP_126044562.1">
    <property type="nucleotide sequence ID" value="NZ_RXFM01000023.1"/>
</dbReference>
<comment type="caution">
    <text evidence="2">The sequence shown here is derived from an EMBL/GenBank/DDBJ whole genome shotgun (WGS) entry which is preliminary data.</text>
</comment>
<evidence type="ECO:0000256" key="1">
    <source>
        <dbReference type="ARBA" id="ARBA00022729"/>
    </source>
</evidence>
<gene>
    <name evidence="2" type="ORF">EIC27_02415</name>
</gene>
<dbReference type="EMBL" id="RXFM01000023">
    <property type="protein sequence ID" value="RST69361.1"/>
    <property type="molecule type" value="Genomic_DNA"/>
</dbReference>
<sequence>MKKTLFLIIYFTSTFLSYSNNLNLINKVEQYFNNIETLSAEFNQYSLSKDQKFSTGKLYISKPGMLKFDYLTPKRLTIILRGGNIMYHNHELDEISYIKQDNYFFKILSEKNIKLNNRVNTISLNNNNIHMYIEKKIDDKITKINMIFLQDPIQLKEVRIKNNDTEDYTLQFKNIKYNQKFDSRFFSFQHPKFYSAPYTHEHKN</sequence>
<accession>A0A429XR95</accession>
<organism evidence="2 3">
    <name type="scientific">Candidatus Aquarickettsia rohweri</name>
    <dbReference type="NCBI Taxonomy" id="2602574"/>
    <lineage>
        <taxon>Bacteria</taxon>
        <taxon>Pseudomonadati</taxon>
        <taxon>Pseudomonadota</taxon>
        <taxon>Alphaproteobacteria</taxon>
        <taxon>Rickettsiales</taxon>
        <taxon>Candidatus Midichloriaceae</taxon>
        <taxon>Candidatus Aquarickettsia</taxon>
    </lineage>
</organism>
<dbReference type="AlphaFoldDB" id="A0A429XR95"/>
<dbReference type="SUPFAM" id="SSF89392">
    <property type="entry name" value="Prokaryotic lipoproteins and lipoprotein localization factors"/>
    <property type="match status" value="1"/>
</dbReference>
<dbReference type="PANTHER" id="PTHR35869">
    <property type="entry name" value="OUTER-MEMBRANE LIPOPROTEIN CARRIER PROTEIN"/>
    <property type="match status" value="1"/>
</dbReference>
<proteinExistence type="predicted"/>
<protein>
    <submittedName>
        <fullName evidence="2">Outer membrane lipoprotein carrier protein LolA</fullName>
    </submittedName>
</protein>
<evidence type="ECO:0000313" key="3">
    <source>
        <dbReference type="Proteomes" id="UP000279470"/>
    </source>
</evidence>
<keyword evidence="2" id="KW-0449">Lipoprotein</keyword>
<evidence type="ECO:0000313" key="2">
    <source>
        <dbReference type="EMBL" id="RST69361.1"/>
    </source>
</evidence>